<keyword evidence="3" id="KW-1185">Reference proteome</keyword>
<evidence type="ECO:0000256" key="1">
    <source>
        <dbReference type="SAM" id="Phobius"/>
    </source>
</evidence>
<accession>A0A2Z3H295</accession>
<keyword evidence="1" id="KW-0472">Membrane</keyword>
<sequence length="398" mass="43587">MNSLPVAIRTARWMVRDTFRQSLATKLFWVMLALTAVCALFCLGVSVSGDAPGPQHPDQLPLYVNRLDLPQIGWDKIRQDTLAGTKRDDAARVGWEEAKRLGLKGFTLADAERTGRDELLRRRMGAVTPEETARVGRETVEKEGLRVVDGQVSLGFGLHTYPLRKTREAAAREVQLWLAGVAADTVGVLLALLWTAGFLPTFLEPHAVTVLLAKPAPRWALLVGKCAGVVLFVALHATIFVGATWVCLGVGTGTWDARYWLAVPLLVTNFAVFYAFSAFLAVCTRSTVVSVFGTLLFWVLCWAMNFTYLRVTAFPVEGLAPLSAFLVEAGYWVLPKPLDLSGIFFDAMDAGAYSTPVPELDAVKQSKRFQPELSVLASLAFAVGVLAVAAYEFRTLDY</sequence>
<feature type="transmembrane region" description="Helical" evidence="1">
    <location>
        <begin position="373"/>
        <end position="391"/>
    </location>
</feature>
<dbReference type="RefSeq" id="WP_010038782.1">
    <property type="nucleotide sequence ID" value="NZ_CP025958.1"/>
</dbReference>
<dbReference type="GO" id="GO:0140359">
    <property type="term" value="F:ABC-type transporter activity"/>
    <property type="evidence" value="ECO:0007669"/>
    <property type="project" value="InterPro"/>
</dbReference>
<keyword evidence="1" id="KW-0812">Transmembrane</keyword>
<dbReference type="OrthoDB" id="271013at2"/>
<name>A0A2Z3H295_9BACT</name>
<reference evidence="2 3" key="1">
    <citation type="submission" date="2018-01" db="EMBL/GenBank/DDBJ databases">
        <title>G. obscuriglobus.</title>
        <authorList>
            <person name="Franke J."/>
            <person name="Blomberg W."/>
            <person name="Selmecki A."/>
        </authorList>
    </citation>
    <scope>NUCLEOTIDE SEQUENCE [LARGE SCALE GENOMIC DNA]</scope>
    <source>
        <strain evidence="2 3">DSM 5831</strain>
    </source>
</reference>
<organism evidence="2 3">
    <name type="scientific">Gemmata obscuriglobus</name>
    <dbReference type="NCBI Taxonomy" id="114"/>
    <lineage>
        <taxon>Bacteria</taxon>
        <taxon>Pseudomonadati</taxon>
        <taxon>Planctomycetota</taxon>
        <taxon>Planctomycetia</taxon>
        <taxon>Gemmatales</taxon>
        <taxon>Gemmataceae</taxon>
        <taxon>Gemmata</taxon>
    </lineage>
</organism>
<dbReference type="KEGG" id="gog:C1280_30520"/>
<evidence type="ECO:0000313" key="3">
    <source>
        <dbReference type="Proteomes" id="UP000245802"/>
    </source>
</evidence>
<feature type="transmembrane region" description="Helical" evidence="1">
    <location>
        <begin position="219"/>
        <end position="247"/>
    </location>
</feature>
<dbReference type="Proteomes" id="UP000245802">
    <property type="component" value="Chromosome"/>
</dbReference>
<feature type="transmembrane region" description="Helical" evidence="1">
    <location>
        <begin position="174"/>
        <end position="199"/>
    </location>
</feature>
<evidence type="ECO:0000313" key="2">
    <source>
        <dbReference type="EMBL" id="AWM40899.1"/>
    </source>
</evidence>
<feature type="transmembrane region" description="Helical" evidence="1">
    <location>
        <begin position="259"/>
        <end position="282"/>
    </location>
</feature>
<dbReference type="PANTHER" id="PTHR43471">
    <property type="entry name" value="ABC TRANSPORTER PERMEASE"/>
    <property type="match status" value="1"/>
</dbReference>
<protein>
    <submittedName>
        <fullName evidence="2">Transcriptional regulator</fullName>
    </submittedName>
</protein>
<gene>
    <name evidence="2" type="ORF">C1280_30520</name>
</gene>
<dbReference type="GO" id="GO:0005886">
    <property type="term" value="C:plasma membrane"/>
    <property type="evidence" value="ECO:0007669"/>
    <property type="project" value="UniProtKB-SubCell"/>
</dbReference>
<feature type="transmembrane region" description="Helical" evidence="1">
    <location>
        <begin position="27"/>
        <end position="47"/>
    </location>
</feature>
<dbReference type="AlphaFoldDB" id="A0A2Z3H295"/>
<keyword evidence="1" id="KW-1133">Transmembrane helix</keyword>
<proteinExistence type="predicted"/>
<feature type="transmembrane region" description="Helical" evidence="1">
    <location>
        <begin position="288"/>
        <end position="309"/>
    </location>
</feature>
<dbReference type="Pfam" id="PF12679">
    <property type="entry name" value="ABC2_membrane_2"/>
    <property type="match status" value="1"/>
</dbReference>
<dbReference type="EMBL" id="CP025958">
    <property type="protein sequence ID" value="AWM40899.1"/>
    <property type="molecule type" value="Genomic_DNA"/>
</dbReference>